<evidence type="ECO:0000256" key="1">
    <source>
        <dbReference type="SAM" id="Phobius"/>
    </source>
</evidence>
<organism evidence="2 3">
    <name type="scientific">Flavobacterium rivulicola</name>
    <dbReference type="NCBI Taxonomy" id="2732161"/>
    <lineage>
        <taxon>Bacteria</taxon>
        <taxon>Pseudomonadati</taxon>
        <taxon>Bacteroidota</taxon>
        <taxon>Flavobacteriia</taxon>
        <taxon>Flavobacteriales</taxon>
        <taxon>Flavobacteriaceae</taxon>
        <taxon>Flavobacterium</taxon>
    </lineage>
</organism>
<reference evidence="2 3" key="1">
    <citation type="submission" date="2020-05" db="EMBL/GenBank/DDBJ databases">
        <title>Draft genome of Flavobacterium sp. IMCC34852.</title>
        <authorList>
            <person name="Song J."/>
            <person name="Cho J.-C."/>
        </authorList>
    </citation>
    <scope>NUCLEOTIDE SEQUENCE [LARGE SCALE GENOMIC DNA]</scope>
    <source>
        <strain evidence="2 3">IMCC34852</strain>
    </source>
</reference>
<keyword evidence="3" id="KW-1185">Reference proteome</keyword>
<feature type="transmembrane region" description="Helical" evidence="1">
    <location>
        <begin position="75"/>
        <end position="93"/>
    </location>
</feature>
<dbReference type="Proteomes" id="UP000536509">
    <property type="component" value="Unassembled WGS sequence"/>
</dbReference>
<feature type="transmembrane region" description="Helical" evidence="1">
    <location>
        <begin position="7"/>
        <end position="29"/>
    </location>
</feature>
<dbReference type="RefSeq" id="WP_171221722.1">
    <property type="nucleotide sequence ID" value="NZ_CP121446.1"/>
</dbReference>
<keyword evidence="1" id="KW-1133">Transmembrane helix</keyword>
<name>A0A7Y3R8J9_9FLAO</name>
<proteinExistence type="predicted"/>
<evidence type="ECO:0000313" key="3">
    <source>
        <dbReference type="Proteomes" id="UP000536509"/>
    </source>
</evidence>
<feature type="transmembrane region" description="Helical" evidence="1">
    <location>
        <begin position="142"/>
        <end position="168"/>
    </location>
</feature>
<protein>
    <submittedName>
        <fullName evidence="2">DUF4199 domain-containing protein</fullName>
    </submittedName>
</protein>
<keyword evidence="1" id="KW-0812">Transmembrane</keyword>
<comment type="caution">
    <text evidence="2">The sequence shown here is derived from an EMBL/GenBank/DDBJ whole genome shotgun (WGS) entry which is preliminary data.</text>
</comment>
<feature type="transmembrane region" description="Helical" evidence="1">
    <location>
        <begin position="35"/>
        <end position="55"/>
    </location>
</feature>
<evidence type="ECO:0000313" key="2">
    <source>
        <dbReference type="EMBL" id="NNT71511.1"/>
    </source>
</evidence>
<gene>
    <name evidence="2" type="ORF">HKT18_04695</name>
</gene>
<dbReference type="AlphaFoldDB" id="A0A7Y3R8J9"/>
<keyword evidence="1" id="KW-0472">Membrane</keyword>
<sequence length="182" mass="20541">MKNTIIKYGVIGGLIVSVFMGIGAAVYSYNPKYDLGMVFGFAGMLVAYTFVFLGVKNFRDKQNGGFISFGKAFKVGLLMSLITATIYVGIWVIEHHYLYPDFMEKYSQAEIQKLEKEGLTAAEFKIQKDRILYFKELYKSTIWVILFTYMEIMVPIGLLVPVISAAILKRKPSAQASPKETE</sequence>
<dbReference type="EMBL" id="JABEVX010000002">
    <property type="protein sequence ID" value="NNT71511.1"/>
    <property type="molecule type" value="Genomic_DNA"/>
</dbReference>
<dbReference type="InterPro" id="IPR025250">
    <property type="entry name" value="DUF4199"/>
</dbReference>
<dbReference type="Pfam" id="PF13858">
    <property type="entry name" value="DUF4199"/>
    <property type="match status" value="1"/>
</dbReference>
<accession>A0A7Y3R8J9</accession>